<keyword evidence="2 4" id="KW-0694">RNA-binding</keyword>
<protein>
    <recommendedName>
        <fullName evidence="3">tRNA selenocysteine-associated protein 1</fullName>
    </recommendedName>
</protein>
<dbReference type="InterPro" id="IPR035979">
    <property type="entry name" value="RBD_domain_sf"/>
</dbReference>
<proteinExistence type="inferred from homology"/>
<dbReference type="PROSITE" id="PS50102">
    <property type="entry name" value="RRM"/>
    <property type="match status" value="2"/>
</dbReference>
<dbReference type="AlphaFoldDB" id="A0A553NEK4"/>
<evidence type="ECO:0000259" key="6">
    <source>
        <dbReference type="PROSITE" id="PS50102"/>
    </source>
</evidence>
<sequence>MTRVGALWIGGLEPYMDEAFLTNAVMQMGQDGVVSIKVMTNKFTGDPAGYGFINFDSDQKAIYVMHRLGGKVIPNSDPPVRFKLNHNSTRLAPGEPDTSIWVGDLTPEVDDFILYQFFTQRYQTVRCAKVVLDDTGLSKGYGFVRFGVELEQQHALNHMSGELGLGSKPIKVSLANQKNRNGGGGGGGLGGGSSVGGNGFGANGSSGGRPGSGGSALGWGVDHGTIGGGNGPESWSTPTASPAAAAWPTATGPPAPITRHADMS</sequence>
<dbReference type="PANTHER" id="PTHR37457">
    <property type="entry name" value="TRNA SELENOCYSTEINE 1-ASSOCIATED PROTEIN 1-RELATED"/>
    <property type="match status" value="1"/>
</dbReference>
<keyword evidence="8" id="KW-1185">Reference proteome</keyword>
<gene>
    <name evidence="7" type="ORF">TCAL_00883</name>
</gene>
<dbReference type="InterPro" id="IPR012677">
    <property type="entry name" value="Nucleotide-bd_a/b_plait_sf"/>
</dbReference>
<evidence type="ECO:0000256" key="5">
    <source>
        <dbReference type="SAM" id="MobiDB-lite"/>
    </source>
</evidence>
<dbReference type="Gene3D" id="3.30.70.330">
    <property type="match status" value="2"/>
</dbReference>
<dbReference type="InterPro" id="IPR040434">
    <property type="entry name" value="TSAP1"/>
</dbReference>
<dbReference type="STRING" id="6832.A0A553NEK4"/>
<comment type="caution">
    <text evidence="7">The sequence shown here is derived from an EMBL/GenBank/DDBJ whole genome shotgun (WGS) entry which is preliminary data.</text>
</comment>
<dbReference type="PANTHER" id="PTHR37457:SF3">
    <property type="entry name" value="TRNA SELENOCYSTEINE-ASSOCIATED PROTEIN 1"/>
    <property type="match status" value="1"/>
</dbReference>
<evidence type="ECO:0000256" key="4">
    <source>
        <dbReference type="PROSITE-ProRule" id="PRU00176"/>
    </source>
</evidence>
<dbReference type="Proteomes" id="UP000318571">
    <property type="component" value="Chromosome 10"/>
</dbReference>
<dbReference type="SMART" id="SM00360">
    <property type="entry name" value="RRM"/>
    <property type="match status" value="2"/>
</dbReference>
<dbReference type="FunFam" id="3.30.70.330:FF:000159">
    <property type="entry name" value="tRNA selenocysteine 1-associated protein 1"/>
    <property type="match status" value="1"/>
</dbReference>
<dbReference type="OMA" id="MGENPVH"/>
<reference evidence="7 8" key="1">
    <citation type="journal article" date="2018" name="Nat. Ecol. Evol.">
        <title>Genomic signatures of mitonuclear coevolution across populations of Tigriopus californicus.</title>
        <authorList>
            <person name="Barreto F.S."/>
            <person name="Watson E.T."/>
            <person name="Lima T.G."/>
            <person name="Willett C.S."/>
            <person name="Edmands S."/>
            <person name="Li W."/>
            <person name="Burton R.S."/>
        </authorList>
    </citation>
    <scope>NUCLEOTIDE SEQUENCE [LARGE SCALE GENOMIC DNA]</scope>
    <source>
        <strain evidence="7 8">San Diego</strain>
    </source>
</reference>
<organism evidence="7 8">
    <name type="scientific">Tigriopus californicus</name>
    <name type="common">Marine copepod</name>
    <dbReference type="NCBI Taxonomy" id="6832"/>
    <lineage>
        <taxon>Eukaryota</taxon>
        <taxon>Metazoa</taxon>
        <taxon>Ecdysozoa</taxon>
        <taxon>Arthropoda</taxon>
        <taxon>Crustacea</taxon>
        <taxon>Multicrustacea</taxon>
        <taxon>Hexanauplia</taxon>
        <taxon>Copepoda</taxon>
        <taxon>Harpacticoida</taxon>
        <taxon>Harpacticidae</taxon>
        <taxon>Tigriopus</taxon>
    </lineage>
</organism>
<comment type="similarity">
    <text evidence="1">Belongs to the RRM TRSPAP family.</text>
</comment>
<evidence type="ECO:0000313" key="8">
    <source>
        <dbReference type="Proteomes" id="UP000318571"/>
    </source>
</evidence>
<evidence type="ECO:0000256" key="2">
    <source>
        <dbReference type="ARBA" id="ARBA00022884"/>
    </source>
</evidence>
<dbReference type="SUPFAM" id="SSF54928">
    <property type="entry name" value="RNA-binding domain, RBD"/>
    <property type="match status" value="2"/>
</dbReference>
<feature type="domain" description="RRM" evidence="6">
    <location>
        <begin position="98"/>
        <end position="177"/>
    </location>
</feature>
<feature type="compositionally biased region" description="Gly residues" evidence="5">
    <location>
        <begin position="200"/>
        <end position="217"/>
    </location>
</feature>
<dbReference type="GO" id="GO:0003723">
    <property type="term" value="F:RNA binding"/>
    <property type="evidence" value="ECO:0007669"/>
    <property type="project" value="UniProtKB-UniRule"/>
</dbReference>
<feature type="domain" description="RRM" evidence="6">
    <location>
        <begin position="5"/>
        <end position="87"/>
    </location>
</feature>
<name>A0A553NEK4_TIGCA</name>
<feature type="compositionally biased region" description="Low complexity" evidence="5">
    <location>
        <begin position="232"/>
        <end position="250"/>
    </location>
</feature>
<feature type="region of interest" description="Disordered" evidence="5">
    <location>
        <begin position="200"/>
        <end position="264"/>
    </location>
</feature>
<evidence type="ECO:0000256" key="3">
    <source>
        <dbReference type="ARBA" id="ARBA00033477"/>
    </source>
</evidence>
<dbReference type="Pfam" id="PF00076">
    <property type="entry name" value="RRM_1"/>
    <property type="match status" value="2"/>
</dbReference>
<evidence type="ECO:0000256" key="1">
    <source>
        <dbReference type="ARBA" id="ARBA00008920"/>
    </source>
</evidence>
<evidence type="ECO:0000313" key="7">
    <source>
        <dbReference type="EMBL" id="TRY63877.1"/>
    </source>
</evidence>
<dbReference type="InterPro" id="IPR000504">
    <property type="entry name" value="RRM_dom"/>
</dbReference>
<dbReference type="EMBL" id="VCGU01000458">
    <property type="protein sequence ID" value="TRY63877.1"/>
    <property type="molecule type" value="Genomic_DNA"/>
</dbReference>
<accession>A0A553NEK4</accession>